<dbReference type="PANTHER" id="PTHR11567">
    <property type="entry name" value="ACID PHOSPHATASE-RELATED"/>
    <property type="match status" value="1"/>
</dbReference>
<evidence type="ECO:0000256" key="1">
    <source>
        <dbReference type="ARBA" id="ARBA00000032"/>
    </source>
</evidence>
<dbReference type="PANTHER" id="PTHR11567:SF205">
    <property type="entry name" value="GH28721P-RELATED"/>
    <property type="match status" value="1"/>
</dbReference>
<dbReference type="EMBL" id="KQ971345">
    <property type="protein sequence ID" value="EFA05394.2"/>
    <property type="molecule type" value="Genomic_DNA"/>
</dbReference>
<dbReference type="InterPro" id="IPR050645">
    <property type="entry name" value="Histidine_acid_phosphatase"/>
</dbReference>
<gene>
    <name evidence="3" type="primary">AUGUSTUS-3.0.2_15566</name>
    <name evidence="3" type="ORF">TcasGA2_TC015566</name>
</gene>
<dbReference type="SUPFAM" id="SSF53254">
    <property type="entry name" value="Phosphoglycerate mutase-like"/>
    <property type="match status" value="1"/>
</dbReference>
<dbReference type="PROSITE" id="PS00616">
    <property type="entry name" value="HIS_ACID_PHOSPHAT_1"/>
    <property type="match status" value="1"/>
</dbReference>
<dbReference type="FunCoup" id="D2A5N0">
    <property type="interactions" value="13"/>
</dbReference>
<dbReference type="InterPro" id="IPR033379">
    <property type="entry name" value="Acid_Pase_AS"/>
</dbReference>
<evidence type="ECO:0000313" key="4">
    <source>
        <dbReference type="Proteomes" id="UP000007266"/>
    </source>
</evidence>
<dbReference type="InParanoid" id="D2A5N0"/>
<dbReference type="CDD" id="cd07061">
    <property type="entry name" value="HP_HAP_like"/>
    <property type="match status" value="1"/>
</dbReference>
<dbReference type="STRING" id="7070.D2A5N0"/>
<protein>
    <submittedName>
        <fullName evidence="3">Venom acid phosphatase Acph-1-like Protein</fullName>
    </submittedName>
</protein>
<accession>D2A5N0</accession>
<name>D2A5N0_TRICA</name>
<dbReference type="HOGENOM" id="CLU_030431_1_0_1"/>
<dbReference type="InterPro" id="IPR029033">
    <property type="entry name" value="His_PPase_superfam"/>
</dbReference>
<evidence type="ECO:0000256" key="2">
    <source>
        <dbReference type="ARBA" id="ARBA00005375"/>
    </source>
</evidence>
<comment type="similarity">
    <text evidence="2">Belongs to the histidine acid phosphatase family.</text>
</comment>
<dbReference type="OMA" id="YIGHDST"/>
<dbReference type="GO" id="GO:0003993">
    <property type="term" value="F:acid phosphatase activity"/>
    <property type="evidence" value="ECO:0007669"/>
    <property type="project" value="UniProtKB-EC"/>
</dbReference>
<dbReference type="Pfam" id="PF00328">
    <property type="entry name" value="His_Phos_2"/>
    <property type="match status" value="1"/>
</dbReference>
<comment type="catalytic activity">
    <reaction evidence="1">
        <text>a phosphate monoester + H2O = an alcohol + phosphate</text>
        <dbReference type="Rhea" id="RHEA:15017"/>
        <dbReference type="ChEBI" id="CHEBI:15377"/>
        <dbReference type="ChEBI" id="CHEBI:30879"/>
        <dbReference type="ChEBI" id="CHEBI:43474"/>
        <dbReference type="ChEBI" id="CHEBI:67140"/>
        <dbReference type="EC" id="3.1.3.2"/>
    </reaction>
</comment>
<evidence type="ECO:0000313" key="3">
    <source>
        <dbReference type="EMBL" id="EFA05394.2"/>
    </source>
</evidence>
<dbReference type="eggNOG" id="KOG3720">
    <property type="taxonomic scope" value="Eukaryota"/>
</dbReference>
<dbReference type="AlphaFoldDB" id="D2A5N0"/>
<sequence>MRKRALIAGMLLATVVFFAIIGFGVKSSDSDRTNELVLLHVIIRHGARTPVDTYPKDPYINESFYPVGWGQLTNKGKLELYNMGKFLRKRYDKFLGPHYTPDIFYAQATDVDRTKASLQMINAGLWPPQIEQKWGPLDWQPVPVHSEPLSEDSLLLVRRPCANYHLELDRVLKLPEIRKKFEENDELFRELSEKTGKSVKNFDDVQDIYNTLKAEDDFNLTLPDWTKDYYPERLTPPTAFSFVLNTYTDKLIRLKGGVLLKKLVTDWTDKVKGTLRPAQRKAFLYGGHDSTITNLLRALDVGDPQIPDYGTMILLEFSQDYITNTFGVEIYLRNSTGEPHKLKIRDCIEFCPLFHVKRLRYDVIPDNWDKECKSYDPNYTPPPPRGP</sequence>
<reference evidence="3 4" key="2">
    <citation type="journal article" date="2010" name="Nucleic Acids Res.">
        <title>BeetleBase in 2010: revisions to provide comprehensive genomic information for Tribolium castaneum.</title>
        <authorList>
            <person name="Kim H.S."/>
            <person name="Murphy T."/>
            <person name="Xia J."/>
            <person name="Caragea D."/>
            <person name="Park Y."/>
            <person name="Beeman R.W."/>
            <person name="Lorenzen M.D."/>
            <person name="Butcher S."/>
            <person name="Manak J.R."/>
            <person name="Brown S.J."/>
        </authorList>
    </citation>
    <scope>GENOME REANNOTATION</scope>
    <source>
        <strain evidence="3 4">Georgia GA2</strain>
    </source>
</reference>
<reference evidence="3 4" key="1">
    <citation type="journal article" date="2008" name="Nature">
        <title>The genome of the model beetle and pest Tribolium castaneum.</title>
        <authorList>
            <consortium name="Tribolium Genome Sequencing Consortium"/>
            <person name="Richards S."/>
            <person name="Gibbs R.A."/>
            <person name="Weinstock G.M."/>
            <person name="Brown S.J."/>
            <person name="Denell R."/>
            <person name="Beeman R.W."/>
            <person name="Gibbs R."/>
            <person name="Beeman R.W."/>
            <person name="Brown S.J."/>
            <person name="Bucher G."/>
            <person name="Friedrich M."/>
            <person name="Grimmelikhuijzen C.J."/>
            <person name="Klingler M."/>
            <person name="Lorenzen M."/>
            <person name="Richards S."/>
            <person name="Roth S."/>
            <person name="Schroder R."/>
            <person name="Tautz D."/>
            <person name="Zdobnov E.M."/>
            <person name="Muzny D."/>
            <person name="Gibbs R.A."/>
            <person name="Weinstock G.M."/>
            <person name="Attaway T."/>
            <person name="Bell S."/>
            <person name="Buhay C.J."/>
            <person name="Chandrabose M.N."/>
            <person name="Chavez D."/>
            <person name="Clerk-Blankenburg K.P."/>
            <person name="Cree A."/>
            <person name="Dao M."/>
            <person name="Davis C."/>
            <person name="Chacko J."/>
            <person name="Dinh H."/>
            <person name="Dugan-Rocha S."/>
            <person name="Fowler G."/>
            <person name="Garner T.T."/>
            <person name="Garnes J."/>
            <person name="Gnirke A."/>
            <person name="Hawes A."/>
            <person name="Hernandez J."/>
            <person name="Hines S."/>
            <person name="Holder M."/>
            <person name="Hume J."/>
            <person name="Jhangiani S.N."/>
            <person name="Joshi V."/>
            <person name="Khan Z.M."/>
            <person name="Jackson L."/>
            <person name="Kovar C."/>
            <person name="Kowis A."/>
            <person name="Lee S."/>
            <person name="Lewis L.R."/>
            <person name="Margolis J."/>
            <person name="Morgan M."/>
            <person name="Nazareth L.V."/>
            <person name="Nguyen N."/>
            <person name="Okwuonu G."/>
            <person name="Parker D."/>
            <person name="Richards S."/>
            <person name="Ruiz S.J."/>
            <person name="Santibanez J."/>
            <person name="Savard J."/>
            <person name="Scherer S.E."/>
            <person name="Schneider B."/>
            <person name="Sodergren E."/>
            <person name="Tautz D."/>
            <person name="Vattahil S."/>
            <person name="Villasana D."/>
            <person name="White C.S."/>
            <person name="Wright R."/>
            <person name="Park Y."/>
            <person name="Beeman R.W."/>
            <person name="Lord J."/>
            <person name="Oppert B."/>
            <person name="Lorenzen M."/>
            <person name="Brown S."/>
            <person name="Wang L."/>
            <person name="Savard J."/>
            <person name="Tautz D."/>
            <person name="Richards S."/>
            <person name="Weinstock G."/>
            <person name="Gibbs R.A."/>
            <person name="Liu Y."/>
            <person name="Worley K."/>
            <person name="Weinstock G."/>
            <person name="Elsik C.G."/>
            <person name="Reese J.T."/>
            <person name="Elhaik E."/>
            <person name="Landan G."/>
            <person name="Graur D."/>
            <person name="Arensburger P."/>
            <person name="Atkinson P."/>
            <person name="Beeman R.W."/>
            <person name="Beidler J."/>
            <person name="Brown S.J."/>
            <person name="Demuth J.P."/>
            <person name="Drury D.W."/>
            <person name="Du Y.Z."/>
            <person name="Fujiwara H."/>
            <person name="Lorenzen M."/>
            <person name="Maselli V."/>
            <person name="Osanai M."/>
            <person name="Park Y."/>
            <person name="Robertson H.M."/>
            <person name="Tu Z."/>
            <person name="Wang J.J."/>
            <person name="Wang S."/>
            <person name="Richards S."/>
            <person name="Song H."/>
            <person name="Zhang L."/>
            <person name="Sodergren E."/>
            <person name="Werner D."/>
            <person name="Stanke M."/>
            <person name="Morgenstern B."/>
            <person name="Solovyev V."/>
            <person name="Kosarev P."/>
            <person name="Brown G."/>
            <person name="Chen H.C."/>
            <person name="Ermolaeva O."/>
            <person name="Hlavina W."/>
            <person name="Kapustin Y."/>
            <person name="Kiryutin B."/>
            <person name="Kitts P."/>
            <person name="Maglott D."/>
            <person name="Pruitt K."/>
            <person name="Sapojnikov V."/>
            <person name="Souvorov A."/>
            <person name="Mackey A.J."/>
            <person name="Waterhouse R.M."/>
            <person name="Wyder S."/>
            <person name="Zdobnov E.M."/>
            <person name="Zdobnov E.M."/>
            <person name="Wyder S."/>
            <person name="Kriventseva E.V."/>
            <person name="Kadowaki T."/>
            <person name="Bork P."/>
            <person name="Aranda M."/>
            <person name="Bao R."/>
            <person name="Beermann A."/>
            <person name="Berns N."/>
            <person name="Bolognesi R."/>
            <person name="Bonneton F."/>
            <person name="Bopp D."/>
            <person name="Brown S.J."/>
            <person name="Bucher G."/>
            <person name="Butts T."/>
            <person name="Chaumot A."/>
            <person name="Denell R.E."/>
            <person name="Ferrier D.E."/>
            <person name="Friedrich M."/>
            <person name="Gordon C.M."/>
            <person name="Jindra M."/>
            <person name="Klingler M."/>
            <person name="Lan Q."/>
            <person name="Lattorff H.M."/>
            <person name="Laudet V."/>
            <person name="von Levetsow C."/>
            <person name="Liu Z."/>
            <person name="Lutz R."/>
            <person name="Lynch J.A."/>
            <person name="da Fonseca R.N."/>
            <person name="Posnien N."/>
            <person name="Reuter R."/>
            <person name="Roth S."/>
            <person name="Savard J."/>
            <person name="Schinko J.B."/>
            <person name="Schmitt C."/>
            <person name="Schoppmeier M."/>
            <person name="Schroder R."/>
            <person name="Shippy T.D."/>
            <person name="Simonnet F."/>
            <person name="Marques-Souza H."/>
            <person name="Tautz D."/>
            <person name="Tomoyasu Y."/>
            <person name="Trauner J."/>
            <person name="Van der Zee M."/>
            <person name="Vervoort M."/>
            <person name="Wittkopp N."/>
            <person name="Wimmer E.A."/>
            <person name="Yang X."/>
            <person name="Jones A.K."/>
            <person name="Sattelle D.B."/>
            <person name="Ebert P.R."/>
            <person name="Nelson D."/>
            <person name="Scott J.G."/>
            <person name="Beeman R.W."/>
            <person name="Muthukrishnan S."/>
            <person name="Kramer K.J."/>
            <person name="Arakane Y."/>
            <person name="Beeman R.W."/>
            <person name="Zhu Q."/>
            <person name="Hogenkamp D."/>
            <person name="Dixit R."/>
            <person name="Oppert B."/>
            <person name="Jiang H."/>
            <person name="Zou Z."/>
            <person name="Marshall J."/>
            <person name="Elpidina E."/>
            <person name="Vinokurov K."/>
            <person name="Oppert C."/>
            <person name="Zou Z."/>
            <person name="Evans J."/>
            <person name="Lu Z."/>
            <person name="Zhao P."/>
            <person name="Sumathipala N."/>
            <person name="Altincicek B."/>
            <person name="Vilcinskas A."/>
            <person name="Williams M."/>
            <person name="Hultmark D."/>
            <person name="Hetru C."/>
            <person name="Jiang H."/>
            <person name="Grimmelikhuijzen C.J."/>
            <person name="Hauser F."/>
            <person name="Cazzamali G."/>
            <person name="Williamson M."/>
            <person name="Park Y."/>
            <person name="Li B."/>
            <person name="Tanaka Y."/>
            <person name="Predel R."/>
            <person name="Neupert S."/>
            <person name="Schachtner J."/>
            <person name="Verleyen P."/>
            <person name="Raible F."/>
            <person name="Bork P."/>
            <person name="Friedrich M."/>
            <person name="Walden K.K."/>
            <person name="Robertson H.M."/>
            <person name="Angeli S."/>
            <person name="Foret S."/>
            <person name="Bucher G."/>
            <person name="Schuetz S."/>
            <person name="Maleszka R."/>
            <person name="Wimmer E.A."/>
            <person name="Beeman R.W."/>
            <person name="Lorenzen M."/>
            <person name="Tomoyasu Y."/>
            <person name="Miller S.C."/>
            <person name="Grossmann D."/>
            <person name="Bucher G."/>
        </authorList>
    </citation>
    <scope>NUCLEOTIDE SEQUENCE [LARGE SCALE GENOMIC DNA]</scope>
    <source>
        <strain evidence="3 4">Georgia GA2</strain>
    </source>
</reference>
<proteinExistence type="inferred from homology"/>
<dbReference type="InterPro" id="IPR000560">
    <property type="entry name" value="His_Pase_clade-2"/>
</dbReference>
<dbReference type="Proteomes" id="UP000007266">
    <property type="component" value="Linkage group 6"/>
</dbReference>
<dbReference type="GO" id="GO:0016791">
    <property type="term" value="F:phosphatase activity"/>
    <property type="evidence" value="ECO:0000318"/>
    <property type="project" value="GO_Central"/>
</dbReference>
<keyword evidence="4" id="KW-1185">Reference proteome</keyword>
<organism evidence="3 4">
    <name type="scientific">Tribolium castaneum</name>
    <name type="common">Red flour beetle</name>
    <dbReference type="NCBI Taxonomy" id="7070"/>
    <lineage>
        <taxon>Eukaryota</taxon>
        <taxon>Metazoa</taxon>
        <taxon>Ecdysozoa</taxon>
        <taxon>Arthropoda</taxon>
        <taxon>Hexapoda</taxon>
        <taxon>Insecta</taxon>
        <taxon>Pterygota</taxon>
        <taxon>Neoptera</taxon>
        <taxon>Endopterygota</taxon>
        <taxon>Coleoptera</taxon>
        <taxon>Polyphaga</taxon>
        <taxon>Cucujiformia</taxon>
        <taxon>Tenebrionidae</taxon>
        <taxon>Tenebrionidae incertae sedis</taxon>
        <taxon>Tribolium</taxon>
    </lineage>
</organism>
<dbReference type="Gene3D" id="3.40.50.1240">
    <property type="entry name" value="Phosphoglycerate mutase-like"/>
    <property type="match status" value="1"/>
</dbReference>